<dbReference type="PANTHER" id="PTHR36766">
    <property type="entry name" value="PLANT BROAD-SPECTRUM MILDEW RESISTANCE PROTEIN RPW8"/>
    <property type="match status" value="1"/>
</dbReference>
<dbReference type="PROSITE" id="PS51450">
    <property type="entry name" value="LRR"/>
    <property type="match status" value="1"/>
</dbReference>
<keyword evidence="5" id="KW-0067">ATP-binding</keyword>
<keyword evidence="1" id="KW-0433">Leucine-rich repeat</keyword>
<dbReference type="InterPro" id="IPR027417">
    <property type="entry name" value="P-loop_NTPase"/>
</dbReference>
<feature type="domain" description="R13L1/DRL21-like LRR repeat region" evidence="10">
    <location>
        <begin position="693"/>
        <end position="825"/>
    </location>
</feature>
<dbReference type="SUPFAM" id="SSF52058">
    <property type="entry name" value="L domain-like"/>
    <property type="match status" value="1"/>
</dbReference>
<dbReference type="GO" id="GO:0005524">
    <property type="term" value="F:ATP binding"/>
    <property type="evidence" value="ECO:0007669"/>
    <property type="project" value="UniProtKB-KW"/>
</dbReference>
<proteinExistence type="predicted"/>
<dbReference type="Gene3D" id="1.10.8.430">
    <property type="entry name" value="Helical domain of apoptotic protease-activating factors"/>
    <property type="match status" value="1"/>
</dbReference>
<dbReference type="AlphaFoldDB" id="A0A251QAD7"/>
<dbReference type="Gene3D" id="1.20.5.4130">
    <property type="match status" value="1"/>
</dbReference>
<dbReference type="Gene3D" id="3.80.10.10">
    <property type="entry name" value="Ribonuclease Inhibitor"/>
    <property type="match status" value="4"/>
</dbReference>
<keyword evidence="4" id="KW-0611">Plant defense</keyword>
<dbReference type="GO" id="GO:0051707">
    <property type="term" value="P:response to other organism"/>
    <property type="evidence" value="ECO:0007669"/>
    <property type="project" value="UniProtKB-ARBA"/>
</dbReference>
<feature type="domain" description="NB-ARC" evidence="6">
    <location>
        <begin position="193"/>
        <end position="342"/>
    </location>
</feature>
<dbReference type="FunFam" id="1.10.10.10:FF:000322">
    <property type="entry name" value="Probable disease resistance protein At1g63360"/>
    <property type="match status" value="1"/>
</dbReference>
<dbReference type="InterPro" id="IPR058922">
    <property type="entry name" value="WHD_DRP"/>
</dbReference>
<dbReference type="InterPro" id="IPR041118">
    <property type="entry name" value="Rx_N"/>
</dbReference>
<evidence type="ECO:0000256" key="4">
    <source>
        <dbReference type="ARBA" id="ARBA00022821"/>
    </source>
</evidence>
<gene>
    <name evidence="11" type="ORF">PRUPE_2G011400</name>
</gene>
<evidence type="ECO:0000259" key="10">
    <source>
        <dbReference type="Pfam" id="PF25019"/>
    </source>
</evidence>
<dbReference type="Proteomes" id="UP000006882">
    <property type="component" value="Chromosome G2"/>
</dbReference>
<dbReference type="Pfam" id="PF23598">
    <property type="entry name" value="LRR_14"/>
    <property type="match status" value="1"/>
</dbReference>
<dbReference type="InterPro" id="IPR056789">
    <property type="entry name" value="LRR_R13L1-DRL21"/>
</dbReference>
<keyword evidence="12" id="KW-1185">Reference proteome</keyword>
<keyword evidence="2" id="KW-0677">Repeat</keyword>
<evidence type="ECO:0000259" key="7">
    <source>
        <dbReference type="Pfam" id="PF18052"/>
    </source>
</evidence>
<dbReference type="PANTHER" id="PTHR36766:SF38">
    <property type="entry name" value="DISEASE RESISTANCE PROTEIN RGA3"/>
    <property type="match status" value="1"/>
</dbReference>
<evidence type="ECO:0000313" key="11">
    <source>
        <dbReference type="EMBL" id="ONI20360.1"/>
    </source>
</evidence>
<dbReference type="Pfam" id="PF13855">
    <property type="entry name" value="LRR_8"/>
    <property type="match status" value="1"/>
</dbReference>
<evidence type="ECO:0000256" key="1">
    <source>
        <dbReference type="ARBA" id="ARBA00022614"/>
    </source>
</evidence>
<accession>A0A251QAD7</accession>
<evidence type="ECO:0000313" key="12">
    <source>
        <dbReference type="Proteomes" id="UP000006882"/>
    </source>
</evidence>
<dbReference type="PRINTS" id="PR00364">
    <property type="entry name" value="DISEASERSIST"/>
</dbReference>
<protein>
    <recommendedName>
        <fullName evidence="13">Disease resistance protein RGA3</fullName>
    </recommendedName>
</protein>
<dbReference type="Gene3D" id="3.40.50.300">
    <property type="entry name" value="P-loop containing nucleotide triphosphate hydrolases"/>
    <property type="match status" value="1"/>
</dbReference>
<dbReference type="Gramene" id="ONI20360">
    <property type="protein sequence ID" value="ONI20360"/>
    <property type="gene ID" value="PRUPE_2G011400"/>
</dbReference>
<dbReference type="GO" id="GO:0006952">
    <property type="term" value="P:defense response"/>
    <property type="evidence" value="ECO:0007669"/>
    <property type="project" value="UniProtKB-KW"/>
</dbReference>
<dbReference type="GO" id="GO:0043531">
    <property type="term" value="F:ADP binding"/>
    <property type="evidence" value="ECO:0007669"/>
    <property type="project" value="InterPro"/>
</dbReference>
<evidence type="ECO:0008006" key="13">
    <source>
        <dbReference type="Google" id="ProtNLM"/>
    </source>
</evidence>
<evidence type="ECO:0000256" key="5">
    <source>
        <dbReference type="ARBA" id="ARBA00022840"/>
    </source>
</evidence>
<evidence type="ECO:0000256" key="3">
    <source>
        <dbReference type="ARBA" id="ARBA00022741"/>
    </source>
</evidence>
<dbReference type="InterPro" id="IPR001611">
    <property type="entry name" value="Leu-rich_rpt"/>
</dbReference>
<feature type="domain" description="Disease resistance N-terminal" evidence="7">
    <location>
        <begin position="13"/>
        <end position="97"/>
    </location>
</feature>
<dbReference type="InterPro" id="IPR002182">
    <property type="entry name" value="NB-ARC"/>
</dbReference>
<dbReference type="Pfam" id="PF25019">
    <property type="entry name" value="LRR_R13L1-DRL21"/>
    <property type="match status" value="1"/>
</dbReference>
<dbReference type="InterPro" id="IPR032675">
    <property type="entry name" value="LRR_dom_sf"/>
</dbReference>
<evidence type="ECO:0000256" key="2">
    <source>
        <dbReference type="ARBA" id="ARBA00022737"/>
    </source>
</evidence>
<dbReference type="Gene3D" id="1.10.10.10">
    <property type="entry name" value="Winged helix-like DNA-binding domain superfamily/Winged helix DNA-binding domain"/>
    <property type="match status" value="1"/>
</dbReference>
<dbReference type="Pfam" id="PF23559">
    <property type="entry name" value="WHD_DRP"/>
    <property type="match status" value="1"/>
</dbReference>
<sequence length="1211" mass="138623">MAEGVLFNIAQGIIERLGSRAFEEMGLVSGVNVELRKLKLVVSQLRAVLLDAEQKQANNEAVKEWLLSVEDAVYEADDVLDEFYTEAQWRQMVPGNNKVSKQVRIFFSSSNQLVFGLKIGHKIKHLNKRLHEIASNTTFGQLQVNHEDARFVIRERVTHSFVREDNIIGRDEDKRAIIQLLLHPIPTENTENTENVSTISIVGFGGMGKTALAQLVFNDEEVQKHFEPKMWTCVSNSFQLDILVKKILKTDMFDMDQLQNDLRKKIDGKRYLLVLDDVWNDNREKWLALKDLLMGGARGSKILITTRIDTVAKITNTTKPYKLRGLNEEQSWSLFKKMAFQDGKEPTSSTIKVTGEEIARKCKGVPLAIRTIGRMLYTRDPETEWSAFKNNKLSTIRQEENDILPTLQLSYDVLPSHLKHCFAYCSLFPPDYEIPVENLIKLWVAQGFVKSTNPNECLEDVGYEYYNELVWRSFFQEEQNDEFGIIKSCKMHDLMNELAVKVAGEGSTIIDRNKTDIDAKLLLHVSFDFNVDLWKLKVQKSLLESNKLRTLLFLRQERWGKSFHKSFCATIASNFKSLRMLSLNQLKIKKLPKCLRKMIHLRYLDLSFNLIGRLPDWIVKLQNLETLDLSGCDSLVELPRDTKKLINLRHLILQDCDNLAWIPRGLGELTHLRTLSTFVLSKNNSMLRDSARLNELGKLNDLRGKLKIKNLRYKKDMVSELNCDGAVLKEKRHLYLLTLHWMQIERENSDAVEEESDVIIKSMEALEPHSSLKELTLECYMGARFASWFHSLTNIVKLRLSHCDRCQNLPPLDHLPFLKSLNLSGLRNLEHISAEDMVKDFASDETMMMSAASPSTTFFPSLESLYLIGCPNLKGWWRNETASTSVSSFPCLSTLSICDCPNLTFMPLYPNLDQLWLERSSWKVLPSSFVLSKLKSLKIKGVDDIEYMPEEWIGNLTLLQELVFHHCPNLTSLPEGIGNLTLLQDLLIKDCPNLVSLPEVIGNLTLLRALLIKDCPNLASLPEGIGNFTLLQYLIISDCPNLVSLPEGFRSLISLRRLHISNCPKLASFPEGLRCLASLKHLHIWKCPILKQRCQKETSEDWSKIAHIPRLFIAWDLVRVLETCSAGRVWFKVCSSQQLRELHYPKCGIFCCSVEQRSSVLISCFSIYFLFCFVLFPIPNQIGTDLECSCTCNLLIQLVKNPSNLVDVAQL</sequence>
<dbReference type="EMBL" id="CM007652">
    <property type="protein sequence ID" value="ONI20360.1"/>
    <property type="molecule type" value="Genomic_DNA"/>
</dbReference>
<dbReference type="InterPro" id="IPR055414">
    <property type="entry name" value="LRR_R13L4/SHOC2-like"/>
</dbReference>
<dbReference type="Pfam" id="PF00931">
    <property type="entry name" value="NB-ARC"/>
    <property type="match status" value="1"/>
</dbReference>
<reference evidence="11 12" key="1">
    <citation type="journal article" date="2013" name="Nat. Genet.">
        <title>The high-quality draft genome of peach (Prunus persica) identifies unique patterns of genetic diversity, domestication and genome evolution.</title>
        <authorList>
            <consortium name="International Peach Genome Initiative"/>
            <person name="Verde I."/>
            <person name="Abbott A.G."/>
            <person name="Scalabrin S."/>
            <person name="Jung S."/>
            <person name="Shu S."/>
            <person name="Marroni F."/>
            <person name="Zhebentyayeva T."/>
            <person name="Dettori M.T."/>
            <person name="Grimwood J."/>
            <person name="Cattonaro F."/>
            <person name="Zuccolo A."/>
            <person name="Rossini L."/>
            <person name="Jenkins J."/>
            <person name="Vendramin E."/>
            <person name="Meisel L.A."/>
            <person name="Decroocq V."/>
            <person name="Sosinski B."/>
            <person name="Prochnik S."/>
            <person name="Mitros T."/>
            <person name="Policriti A."/>
            <person name="Cipriani G."/>
            <person name="Dondini L."/>
            <person name="Ficklin S."/>
            <person name="Goodstein D.M."/>
            <person name="Xuan P."/>
            <person name="Del Fabbro C."/>
            <person name="Aramini V."/>
            <person name="Copetti D."/>
            <person name="Gonzalez S."/>
            <person name="Horner D.S."/>
            <person name="Falchi R."/>
            <person name="Lucas S."/>
            <person name="Mica E."/>
            <person name="Maldonado J."/>
            <person name="Lazzari B."/>
            <person name="Bielenberg D."/>
            <person name="Pirona R."/>
            <person name="Miculan M."/>
            <person name="Barakat A."/>
            <person name="Testolin R."/>
            <person name="Stella A."/>
            <person name="Tartarini S."/>
            <person name="Tonutti P."/>
            <person name="Arus P."/>
            <person name="Orellana A."/>
            <person name="Wells C."/>
            <person name="Main D."/>
            <person name="Vizzotto G."/>
            <person name="Silva H."/>
            <person name="Salamini F."/>
            <person name="Schmutz J."/>
            <person name="Morgante M."/>
            <person name="Rokhsar D.S."/>
        </authorList>
    </citation>
    <scope>NUCLEOTIDE SEQUENCE [LARGE SCALE GENOMIC DNA]</scope>
    <source>
        <strain evidence="12">cv. Nemared</strain>
    </source>
</reference>
<dbReference type="Pfam" id="PF18052">
    <property type="entry name" value="Rx_N"/>
    <property type="match status" value="1"/>
</dbReference>
<feature type="domain" description="Disease resistance R13L4/SHOC-2-like LRR" evidence="9">
    <location>
        <begin position="976"/>
        <end position="1148"/>
    </location>
</feature>
<evidence type="ECO:0000259" key="9">
    <source>
        <dbReference type="Pfam" id="PF23598"/>
    </source>
</evidence>
<keyword evidence="3" id="KW-0547">Nucleotide-binding</keyword>
<dbReference type="SUPFAM" id="SSF52047">
    <property type="entry name" value="RNI-like"/>
    <property type="match status" value="1"/>
</dbReference>
<dbReference type="InterPro" id="IPR036388">
    <property type="entry name" value="WH-like_DNA-bd_sf"/>
</dbReference>
<evidence type="ECO:0000259" key="8">
    <source>
        <dbReference type="Pfam" id="PF23559"/>
    </source>
</evidence>
<name>A0A251QAD7_PRUPE</name>
<feature type="domain" description="Disease resistance protein winged helix" evidence="8">
    <location>
        <begin position="427"/>
        <end position="499"/>
    </location>
</feature>
<organism evidence="11 12">
    <name type="scientific">Prunus persica</name>
    <name type="common">Peach</name>
    <name type="synonym">Amygdalus persica</name>
    <dbReference type="NCBI Taxonomy" id="3760"/>
    <lineage>
        <taxon>Eukaryota</taxon>
        <taxon>Viridiplantae</taxon>
        <taxon>Streptophyta</taxon>
        <taxon>Embryophyta</taxon>
        <taxon>Tracheophyta</taxon>
        <taxon>Spermatophyta</taxon>
        <taxon>Magnoliopsida</taxon>
        <taxon>eudicotyledons</taxon>
        <taxon>Gunneridae</taxon>
        <taxon>Pentapetalae</taxon>
        <taxon>rosids</taxon>
        <taxon>fabids</taxon>
        <taxon>Rosales</taxon>
        <taxon>Rosaceae</taxon>
        <taxon>Amygdaloideae</taxon>
        <taxon>Amygdaleae</taxon>
        <taxon>Prunus</taxon>
    </lineage>
</organism>
<dbReference type="InterPro" id="IPR042197">
    <property type="entry name" value="Apaf_helical"/>
</dbReference>
<evidence type="ECO:0000259" key="6">
    <source>
        <dbReference type="Pfam" id="PF00931"/>
    </source>
</evidence>
<dbReference type="SUPFAM" id="SSF52540">
    <property type="entry name" value="P-loop containing nucleoside triphosphate hydrolases"/>
    <property type="match status" value="1"/>
</dbReference>